<dbReference type="AlphaFoldDB" id="A0A6I6JNA1"/>
<protein>
    <submittedName>
        <fullName evidence="2">Uncharacterized protein</fullName>
    </submittedName>
</protein>
<proteinExistence type="predicted"/>
<feature type="region of interest" description="Disordered" evidence="1">
    <location>
        <begin position="79"/>
        <end position="101"/>
    </location>
</feature>
<gene>
    <name evidence="2" type="ORF">GM415_16020</name>
</gene>
<dbReference type="Proteomes" id="UP000428328">
    <property type="component" value="Chromosome"/>
</dbReference>
<reference evidence="2 3" key="1">
    <citation type="submission" date="2019-11" db="EMBL/GenBank/DDBJ databases">
        <authorList>
            <person name="Zheng R.K."/>
            <person name="Sun C.M."/>
        </authorList>
    </citation>
    <scope>NUCLEOTIDE SEQUENCE [LARGE SCALE GENOMIC DNA]</scope>
    <source>
        <strain evidence="2 3">SRB007</strain>
    </source>
</reference>
<accession>A0A6I6JNA1</accession>
<organism evidence="2 3">
    <name type="scientific">Pseudodesulfovibrio cashew</name>
    <dbReference type="NCBI Taxonomy" id="2678688"/>
    <lineage>
        <taxon>Bacteria</taxon>
        <taxon>Pseudomonadati</taxon>
        <taxon>Thermodesulfobacteriota</taxon>
        <taxon>Desulfovibrionia</taxon>
        <taxon>Desulfovibrionales</taxon>
        <taxon>Desulfovibrionaceae</taxon>
    </lineage>
</organism>
<sequence>MADARLTGHSGYFNPQDVRLNVSRDSESYDPIGELFDIAGGLTFLAEKFDTDSEYGPARILALLASNVRGVAFHMDDVESAASREERREDGERELSEMPLSENEFKDVLNAYCEQPEAWRKIAMLYGMGGKDREMLKRYVEEAIQSQEAE</sequence>
<keyword evidence="3" id="KW-1185">Reference proteome</keyword>
<feature type="compositionally biased region" description="Basic and acidic residues" evidence="1">
    <location>
        <begin position="79"/>
        <end position="96"/>
    </location>
</feature>
<evidence type="ECO:0000313" key="3">
    <source>
        <dbReference type="Proteomes" id="UP000428328"/>
    </source>
</evidence>
<name>A0A6I6JNA1_9BACT</name>
<dbReference type="KEGG" id="psel:GM415_16020"/>
<evidence type="ECO:0000256" key="1">
    <source>
        <dbReference type="SAM" id="MobiDB-lite"/>
    </source>
</evidence>
<evidence type="ECO:0000313" key="2">
    <source>
        <dbReference type="EMBL" id="QGY41563.1"/>
    </source>
</evidence>
<dbReference type="EMBL" id="CP046400">
    <property type="protein sequence ID" value="QGY41563.1"/>
    <property type="molecule type" value="Genomic_DNA"/>
</dbReference>
<dbReference type="RefSeq" id="WP_158949965.1">
    <property type="nucleotide sequence ID" value="NZ_CP046400.1"/>
</dbReference>